<reference evidence="3" key="3">
    <citation type="submission" date="2016-10" db="EMBL/GenBank/DDBJ databases">
        <authorList>
            <person name="de Groot N.N."/>
        </authorList>
    </citation>
    <scope>NUCLEOTIDE SEQUENCE [LARGE SCALE GENOMIC DNA]</scope>
    <source>
        <strain evidence="3">DSM 16632</strain>
    </source>
</reference>
<dbReference type="KEGG" id="mol:YLM1_0040"/>
<dbReference type="InterPro" id="IPR012027">
    <property type="entry name" value="Formylmethanofuran_DH_asu"/>
</dbReference>
<gene>
    <name evidence="3" type="ORF">SAMN02910297_00413</name>
    <name evidence="2" type="ORF">YLM1_0040</name>
</gene>
<dbReference type="PIRSF" id="PIRSF006453">
    <property type="entry name" value="FwdA"/>
    <property type="match status" value="1"/>
</dbReference>
<reference evidence="4" key="2">
    <citation type="submission" date="2016-02" db="EMBL/GenBank/DDBJ databases">
        <title>The draft genome sequence of the rumen methanogen Methanobrevibacter olleyae YLM1.</title>
        <authorList>
            <consortium name="New Zealand Agricultural Greenhouse Gas Research Centre/Pastoral Greenhouse Gas Research Consortium"/>
            <person name="Kelly W.J."/>
            <person name="Li D."/>
            <person name="Lambie S.C."/>
            <person name="Attwood G.T."/>
            <person name="Altermann E."/>
            <person name="Leahy S.C."/>
        </authorList>
    </citation>
    <scope>NUCLEOTIDE SEQUENCE [LARGE SCALE GENOMIC DNA]</scope>
    <source>
        <strain evidence="4">YLM1</strain>
    </source>
</reference>
<dbReference type="SUPFAM" id="SSF51556">
    <property type="entry name" value="Metallo-dependent hydrolases"/>
    <property type="match status" value="1"/>
</dbReference>
<sequence length="572" mass="63801">MEYILKNGIVYDPANEVNGEKMDVCFKDGKIVESVSDDAKVLDVTDKIVMPAGVDPHAHVAGPKLVVGRLYRPEDERKGVAQKTKVTRPEAGFSIPSSPTTGYRYSRMGYGTVCEAAMPPLEAKHTHEEINTTPNIDINPLPLFGNNWFVMEYARENRIDDLAAFIAAFLRVSKGYGVKIVNPCGSEAWGWGMNVHGYDDKAPYFDVTSREVVRALAKANEKLGLPHSIHIHPNDLGHPGNVPTTISTLDSVKDIAKSTNKAASLRDQTIHCTHLQFHSYTGNSWKDAASGAEEVADFINKNKYVTCDVGQVTFDETTTMTADAPMEYDLFKISGLKWANKDIECETAAGIIPCIYSPKTPVSTLQWAIGLELFLNIENPWQVCLTTDHPNAGPFIRYPKIISWLMSAPKRMEMIDNGEVHKWASKRTGLAGLEREYDFYDVATISRAAPARIHGFTDRGALTPGYNADIAVYDINPNDFDPSRNPEAVESAFSNAYYTIKDGQIVVKDGNVVSTKQSHTIWTNVIGYEEEEKQIIDSIMPFFTQYYSVKWENYQVHDHYVPNPTRVDVEAK</sequence>
<dbReference type="OrthoDB" id="8791at2157"/>
<dbReference type="PANTHER" id="PTHR11647:SF1">
    <property type="entry name" value="COLLAPSIN RESPONSE MEDIATOR PROTEIN"/>
    <property type="match status" value="1"/>
</dbReference>
<accession>A0A126QWU3</accession>
<dbReference type="NCBIfam" id="TIGR03121">
    <property type="entry name" value="one_C_dehyd_A"/>
    <property type="match status" value="1"/>
</dbReference>
<feature type="domain" description="Amidohydrolase 3" evidence="1">
    <location>
        <begin position="40"/>
        <end position="507"/>
    </location>
</feature>
<dbReference type="PANTHER" id="PTHR11647">
    <property type="entry name" value="HYDRANTOINASE/DIHYDROPYRIMIDINASE FAMILY MEMBER"/>
    <property type="match status" value="1"/>
</dbReference>
<dbReference type="InterPro" id="IPR050378">
    <property type="entry name" value="Metallo-dep_Hydrolases_sf"/>
</dbReference>
<dbReference type="GeneID" id="28488337"/>
<dbReference type="Pfam" id="PF07969">
    <property type="entry name" value="Amidohydro_3"/>
    <property type="match status" value="1"/>
</dbReference>
<protein>
    <submittedName>
        <fullName evidence="3">Formylmethanofuran dehydrogenase, subunit A</fullName>
    </submittedName>
    <submittedName>
        <fullName evidence="2">Tungsten formylmethanofuran dehydrogenase subunit A FwdA</fullName>
    </submittedName>
</protein>
<dbReference type="Gene3D" id="3.20.20.140">
    <property type="entry name" value="Metal-dependent hydrolases"/>
    <property type="match status" value="2"/>
</dbReference>
<proteinExistence type="predicted"/>
<reference evidence="5" key="4">
    <citation type="submission" date="2016-10" db="EMBL/GenBank/DDBJ databases">
        <authorList>
            <person name="Varghese N."/>
        </authorList>
    </citation>
    <scope>NUCLEOTIDE SEQUENCE [LARGE SCALE GENOMIC DNA]</scope>
    <source>
        <strain evidence="5">DSM 16632</strain>
    </source>
</reference>
<dbReference type="Proteomes" id="UP000066376">
    <property type="component" value="Chromosome"/>
</dbReference>
<dbReference type="GO" id="GO:0016810">
    <property type="term" value="F:hydrolase activity, acting on carbon-nitrogen (but not peptide) bonds"/>
    <property type="evidence" value="ECO:0007669"/>
    <property type="project" value="InterPro"/>
</dbReference>
<dbReference type="RefSeq" id="WP_067145151.1">
    <property type="nucleotide sequence ID" value="NZ_CP014265.1"/>
</dbReference>
<evidence type="ECO:0000313" key="5">
    <source>
        <dbReference type="Proteomes" id="UP000183442"/>
    </source>
</evidence>
<evidence type="ECO:0000313" key="4">
    <source>
        <dbReference type="Proteomes" id="UP000066376"/>
    </source>
</evidence>
<dbReference type="AlphaFoldDB" id="A0A126QWU3"/>
<dbReference type="Proteomes" id="UP000183442">
    <property type="component" value="Unassembled WGS sequence"/>
</dbReference>
<dbReference type="SUPFAM" id="SSF51338">
    <property type="entry name" value="Composite domain of metallo-dependent hydrolases"/>
    <property type="match status" value="2"/>
</dbReference>
<name>A0A126QWU3_METOL</name>
<dbReference type="InterPro" id="IPR013108">
    <property type="entry name" value="Amidohydro_3"/>
</dbReference>
<dbReference type="InterPro" id="IPR011059">
    <property type="entry name" value="Metal-dep_hydrolase_composite"/>
</dbReference>
<evidence type="ECO:0000313" key="3">
    <source>
        <dbReference type="EMBL" id="SFL27280.1"/>
    </source>
</evidence>
<dbReference type="EMBL" id="CP014265">
    <property type="protein sequence ID" value="AMK14600.1"/>
    <property type="molecule type" value="Genomic_DNA"/>
</dbReference>
<keyword evidence="4" id="KW-1185">Reference proteome</keyword>
<dbReference type="STRING" id="294671.YLM1_0040"/>
<dbReference type="InterPro" id="IPR032466">
    <property type="entry name" value="Metal_Hydrolase"/>
</dbReference>
<dbReference type="EMBL" id="FOTL01000004">
    <property type="protein sequence ID" value="SFL27280.1"/>
    <property type="molecule type" value="Genomic_DNA"/>
</dbReference>
<reference evidence="2 4" key="1">
    <citation type="journal article" date="2016" name="Genome Announc.">
        <title>Draft Genome Sequence of the Rumen Methanogen Methanobrevibacter olleyae YLM1.</title>
        <authorList>
            <person name="Kelly W.J."/>
            <person name="Li D."/>
            <person name="Lambie S.C."/>
            <person name="Cox F."/>
            <person name="Attwood G.T."/>
            <person name="Altermann E."/>
            <person name="Leahy S.C."/>
        </authorList>
    </citation>
    <scope>NUCLEOTIDE SEQUENCE [LARGE SCALE GENOMIC DNA]</scope>
    <source>
        <strain evidence="2 4">YLM1</strain>
    </source>
</reference>
<dbReference type="PATRIC" id="fig|294671.3.peg.40"/>
<evidence type="ECO:0000313" key="2">
    <source>
        <dbReference type="EMBL" id="AMK14600.1"/>
    </source>
</evidence>
<dbReference type="Gene3D" id="2.30.40.10">
    <property type="entry name" value="Urease, subunit C, domain 1"/>
    <property type="match status" value="1"/>
</dbReference>
<organism evidence="2 4">
    <name type="scientific">Methanobrevibacter olleyae</name>
    <dbReference type="NCBI Taxonomy" id="294671"/>
    <lineage>
        <taxon>Archaea</taxon>
        <taxon>Methanobacteriati</taxon>
        <taxon>Methanobacteriota</taxon>
        <taxon>Methanomada group</taxon>
        <taxon>Methanobacteria</taxon>
        <taxon>Methanobacteriales</taxon>
        <taxon>Methanobacteriaceae</taxon>
        <taxon>Methanobrevibacter</taxon>
    </lineage>
</organism>
<evidence type="ECO:0000259" key="1">
    <source>
        <dbReference type="Pfam" id="PF07969"/>
    </source>
</evidence>